<sequence length="110" mass="12705">MNELILMQVNFGFNTASLIGFVQIIFAVAYILAMIILLIQHARRLETLSLIIYIFQTIIIPIFLLTSGLILVFQGWRLDPILQFMQFLLTVLIIYLCIKDIVINGGYRNR</sequence>
<feature type="transmembrane region" description="Helical" evidence="1">
    <location>
        <begin position="20"/>
        <end position="39"/>
    </location>
</feature>
<dbReference type="PATRIC" id="fig|224013.5.peg.361"/>
<keyword evidence="1" id="KW-1133">Transmembrane helix</keyword>
<keyword evidence="1" id="KW-0472">Membrane</keyword>
<protein>
    <recommendedName>
        <fullName evidence="4">Ycf66 family protein</fullName>
    </recommendedName>
</protein>
<dbReference type="AlphaFoldDB" id="A0A0M4SU38"/>
<evidence type="ECO:0008006" key="4">
    <source>
        <dbReference type="Google" id="ProtNLM"/>
    </source>
</evidence>
<keyword evidence="1" id="KW-0812">Transmembrane</keyword>
<reference evidence="2 3" key="2">
    <citation type="journal article" date="2016" name="Genome Announc.">
        <title>Draft Genome Sequence of the N2-Fixing Cyanobacterium Nostoc piscinale CENA21, Isolated from the Brazilian Amazon Floodplain.</title>
        <authorList>
            <person name="Leao T."/>
            <person name="Guimaraes P.I."/>
            <person name="de Melo A.G."/>
            <person name="Ramos R.T."/>
            <person name="Leao P.N."/>
            <person name="Silva A."/>
            <person name="Fiore M.F."/>
            <person name="Schneider M.P."/>
        </authorList>
    </citation>
    <scope>NUCLEOTIDE SEQUENCE [LARGE SCALE GENOMIC DNA]</scope>
    <source>
        <strain evidence="2 3">CENA21</strain>
    </source>
</reference>
<dbReference type="EMBL" id="CP012036">
    <property type="protein sequence ID" value="ALF51821.1"/>
    <property type="molecule type" value="Genomic_DNA"/>
</dbReference>
<keyword evidence="3" id="KW-1185">Reference proteome</keyword>
<dbReference type="OrthoDB" id="488439at2"/>
<accession>A0A0M4SU38</accession>
<dbReference type="RefSeq" id="WP_062287476.1">
    <property type="nucleotide sequence ID" value="NZ_CP012036.1"/>
</dbReference>
<name>A0A0M4SU38_9NOSO</name>
<dbReference type="InterPro" id="IPR010004">
    <property type="entry name" value="Uncharacterised_Ycf66"/>
</dbReference>
<proteinExistence type="predicted"/>
<dbReference type="STRING" id="224013.ACX27_01495"/>
<gene>
    <name evidence="2" type="ORF">ACX27_01495</name>
</gene>
<evidence type="ECO:0000256" key="1">
    <source>
        <dbReference type="SAM" id="Phobius"/>
    </source>
</evidence>
<dbReference type="KEGG" id="npz:ACX27_01495"/>
<organism evidence="2 3">
    <name type="scientific">Nostoc piscinale CENA21</name>
    <dbReference type="NCBI Taxonomy" id="224013"/>
    <lineage>
        <taxon>Bacteria</taxon>
        <taxon>Bacillati</taxon>
        <taxon>Cyanobacteriota</taxon>
        <taxon>Cyanophyceae</taxon>
        <taxon>Nostocales</taxon>
        <taxon>Nostocaceae</taxon>
        <taxon>Nostoc</taxon>
    </lineage>
</organism>
<dbReference type="Proteomes" id="UP000062645">
    <property type="component" value="Chromosome"/>
</dbReference>
<feature type="transmembrane region" description="Helical" evidence="1">
    <location>
        <begin position="80"/>
        <end position="98"/>
    </location>
</feature>
<dbReference type="Pfam" id="PF07444">
    <property type="entry name" value="Ycf66_N"/>
    <property type="match status" value="1"/>
</dbReference>
<reference evidence="3" key="1">
    <citation type="submission" date="2015-07" db="EMBL/GenBank/DDBJ databases">
        <title>Genome Of Nitrogen-Fixing Cyanobacterium Nostoc piscinale CENA21 From Solimoes/Amazon River Floodplain Sediments And Comparative Genomics To Uncover Biosynthetic Natural Products Potential.</title>
        <authorList>
            <person name="Leao T.F."/>
            <person name="Leao P.N."/>
            <person name="Guimaraes P.I."/>
            <person name="de Melo A.G.C."/>
            <person name="Ramos R.T.J."/>
            <person name="Silva A."/>
            <person name="Fiore M.F."/>
            <person name="Schneider M.P.C."/>
        </authorList>
    </citation>
    <scope>NUCLEOTIDE SEQUENCE [LARGE SCALE GENOMIC DNA]</scope>
    <source>
        <strain evidence="3">CENA21</strain>
    </source>
</reference>
<evidence type="ECO:0000313" key="2">
    <source>
        <dbReference type="EMBL" id="ALF51821.1"/>
    </source>
</evidence>
<evidence type="ECO:0000313" key="3">
    <source>
        <dbReference type="Proteomes" id="UP000062645"/>
    </source>
</evidence>
<feature type="transmembrane region" description="Helical" evidence="1">
    <location>
        <begin position="51"/>
        <end position="74"/>
    </location>
</feature>